<feature type="region of interest" description="Disordered" evidence="11">
    <location>
        <begin position="18"/>
        <end position="38"/>
    </location>
</feature>
<name>A0A0G2G581_PHACM</name>
<keyword evidence="4 10" id="KW-0805">Transcription regulation</keyword>
<sequence>MNGIKQHERLQYDQAVEGGNLSDMGMPNTPVSKGSNGVNGRVNGQTTNGVQDRQLQNGNIKTAEYTSDLPPEVRHITETMVPLGSLISRQAQECWNGLSELVNELADLPVSTVSSQPNGVGGRVIPQPGMPWGDMSEANLQKKERILKWAHDQRAFFIKLMVLSGWSRTMPEMHKAIDMSNWLREQLFYYDNACDLMGFMRRDLVFAQIPNPDLKTAIEVLATGRSLSFPDLGYTEPKPLSPEKTLKTLRHINSIICSRLALDDDIPLAFQIYDIHDGRVTFTVPSEFSLDLSVADEDPNSQFYFVAFRFLFAPCSNIPEGRLFEETQARINDVLKRDGLQGCYDFFHDLTLSYKLNILFKQALEMSRSQWSEQLRVEMIHRTLVVQYWPNRAAGKSWIEIGIKSGRRKDSSSRSLGPGICYLDLKWKRENVEEKTSAILFDMDVLSLERTLRSITALHTSLCLDSIYDQLIAYPIYANGELSLEVSSSSRDTDECYLALQVTRTRTLTVKMEPISGNLLFQPTSQRLMREELTLNRSRDQIGDAAARLALLRCLIADQDLATIASSAGWEHLTSFKPSQTDLRQMFPKSTLKQSFFKLPGWGARWILAVTHSMAGDQWWLVDLSGAPKVEPLDTQPIHYVATLSYSYFTALQEYVSGIIALKVNRAAQQGFGITCTAELPRKFVGHVQPVEMHFEVPSSFVQPGTHEKQSMPAGSLANQILVKTSGYDQTTGKIQFQAHVKCAMPTEARQLLSSNGASSLRSSFKDGVFVLEYVLPVTESLTGKLVDDLRRLNRLVTYSTILATQRNILVVHISLSCLAIVYHQNPHARLLLKFPTEVVGPRSSTLVLTLNPGNPHERIKHHLHNILSNSQRASATNLSAVLRILGVTFPLLSILSEIQTRSMSESMSSPTVKSRFHVLTTSPTQYTLHFVAPCPALDISIAHHHRKNKDLWIIRLAKPGHKSHNQSNGSESSIRLRSEVLETVFKVQDAGASKNAQDPWIRMDQGAIVQVMDSNAIKLLFEKIIAVTDRASISAPTTNSEQKDSIKQQNGNHETKLGSKGANRLSQGKEPKSTSGAGNSSTIRKGPPANSTKRSQQSETREVITLD</sequence>
<comment type="function">
    <text evidence="8 10">Component of the Mediator complex, a coactivator involved in the regulated transcription of nearly all RNA polymerase II-dependent genes. Mediator functions as a bridge to convey information from gene-specific regulatory proteins to the basal RNA polymerase II transcription machinery. Mediator is recruited to promoters by direct interactions with regulatory proteins and serves as a scaffold for the assembly of a functional preinitiation complex with RNA polymerase II and the general transcription factors.</text>
</comment>
<dbReference type="PANTHER" id="PTHR12809:SF2">
    <property type="entry name" value="MEDIATOR OF RNA POLYMERASE II TRANSCRIPTION SUBUNIT 14"/>
    <property type="match status" value="1"/>
</dbReference>
<keyword evidence="7 10" id="KW-0539">Nucleus</keyword>
<evidence type="ECO:0000313" key="14">
    <source>
        <dbReference type="Proteomes" id="UP000053317"/>
    </source>
</evidence>
<protein>
    <recommendedName>
        <fullName evidence="3 10">Mediator of RNA polymerase II transcription subunit 14</fullName>
    </recommendedName>
    <alternativeName>
        <fullName evidence="9 10">Mediator complex subunit 14</fullName>
    </alternativeName>
</protein>
<dbReference type="AlphaFoldDB" id="A0A0G2G581"/>
<evidence type="ECO:0000256" key="7">
    <source>
        <dbReference type="ARBA" id="ARBA00023242"/>
    </source>
</evidence>
<evidence type="ECO:0000256" key="4">
    <source>
        <dbReference type="ARBA" id="ARBA00023015"/>
    </source>
</evidence>
<feature type="compositionally biased region" description="Polar residues" evidence="11">
    <location>
        <begin position="29"/>
        <end position="38"/>
    </location>
</feature>
<dbReference type="OrthoDB" id="205099at2759"/>
<dbReference type="GO" id="GO:0006357">
    <property type="term" value="P:regulation of transcription by RNA polymerase II"/>
    <property type="evidence" value="ECO:0007669"/>
    <property type="project" value="InterPro"/>
</dbReference>
<evidence type="ECO:0000256" key="2">
    <source>
        <dbReference type="ARBA" id="ARBA00007813"/>
    </source>
</evidence>
<feature type="compositionally biased region" description="Polar residues" evidence="11">
    <location>
        <begin position="1074"/>
        <end position="1099"/>
    </location>
</feature>
<dbReference type="Proteomes" id="UP000053317">
    <property type="component" value="Unassembled WGS sequence"/>
</dbReference>
<dbReference type="InterPro" id="IPR013947">
    <property type="entry name" value="Mediator_Med14"/>
</dbReference>
<comment type="subcellular location">
    <subcellularLocation>
        <location evidence="1 10">Nucleus</location>
    </subcellularLocation>
</comment>
<dbReference type="Pfam" id="PF08638">
    <property type="entry name" value="Med14"/>
    <property type="match status" value="1"/>
</dbReference>
<keyword evidence="6 10" id="KW-0804">Transcription</keyword>
<dbReference type="PANTHER" id="PTHR12809">
    <property type="entry name" value="MEDIATOR COMPLEX SUBUNIT"/>
    <property type="match status" value="1"/>
</dbReference>
<feature type="domain" description="Mediator complex subunit MED14 N-terminal" evidence="12">
    <location>
        <begin position="80"/>
        <end position="296"/>
    </location>
</feature>
<comment type="similarity">
    <text evidence="2 10">Belongs to the Mediator complex subunit 14 family.</text>
</comment>
<dbReference type="InterPro" id="IPR055122">
    <property type="entry name" value="Med14_N"/>
</dbReference>
<evidence type="ECO:0000256" key="6">
    <source>
        <dbReference type="ARBA" id="ARBA00023163"/>
    </source>
</evidence>
<organism evidence="13 14">
    <name type="scientific">Phaeomoniella chlamydospora</name>
    <name type="common">Phaeoacremonium chlamydosporum</name>
    <dbReference type="NCBI Taxonomy" id="158046"/>
    <lineage>
        <taxon>Eukaryota</taxon>
        <taxon>Fungi</taxon>
        <taxon>Dikarya</taxon>
        <taxon>Ascomycota</taxon>
        <taxon>Pezizomycotina</taxon>
        <taxon>Eurotiomycetes</taxon>
        <taxon>Chaetothyriomycetidae</taxon>
        <taxon>Phaeomoniellales</taxon>
        <taxon>Phaeomoniellaceae</taxon>
        <taxon>Phaeomoniella</taxon>
    </lineage>
</organism>
<feature type="region of interest" description="Disordered" evidence="11">
    <location>
        <begin position="1035"/>
        <end position="1108"/>
    </location>
</feature>
<accession>A0A0G2G581</accession>
<comment type="subunit">
    <text evidence="10">Component of the Mediator complex.</text>
</comment>
<reference evidence="13 14" key="1">
    <citation type="submission" date="2015-05" db="EMBL/GenBank/DDBJ databases">
        <title>Distinctive expansion of gene families associated with plant cell wall degradation and secondary metabolism in the genomes of grapevine trunk pathogens.</title>
        <authorList>
            <person name="Lawrence D.P."/>
            <person name="Travadon R."/>
            <person name="Rolshausen P.E."/>
            <person name="Baumgartner K."/>
        </authorList>
    </citation>
    <scope>NUCLEOTIDE SEQUENCE [LARGE SCALE GENOMIC DNA]</scope>
    <source>
        <strain evidence="13">UCRPC4</strain>
    </source>
</reference>
<reference evidence="13 14" key="2">
    <citation type="submission" date="2015-05" db="EMBL/GenBank/DDBJ databases">
        <authorList>
            <person name="Morales-Cruz A."/>
            <person name="Amrine K.C."/>
            <person name="Cantu D."/>
        </authorList>
    </citation>
    <scope>NUCLEOTIDE SEQUENCE [LARGE SCALE GENOMIC DNA]</scope>
    <source>
        <strain evidence="13">UCRPC4</strain>
    </source>
</reference>
<dbReference type="GO" id="GO:0003712">
    <property type="term" value="F:transcription coregulator activity"/>
    <property type="evidence" value="ECO:0007669"/>
    <property type="project" value="UniProtKB-UniRule"/>
</dbReference>
<keyword evidence="14" id="KW-1185">Reference proteome</keyword>
<dbReference type="EMBL" id="LCWF01000112">
    <property type="protein sequence ID" value="KKY18928.1"/>
    <property type="molecule type" value="Genomic_DNA"/>
</dbReference>
<proteinExistence type="inferred from homology"/>
<evidence type="ECO:0000256" key="3">
    <source>
        <dbReference type="ARBA" id="ARBA00019619"/>
    </source>
</evidence>
<dbReference type="GO" id="GO:0016592">
    <property type="term" value="C:mediator complex"/>
    <property type="evidence" value="ECO:0007669"/>
    <property type="project" value="UniProtKB-UniRule"/>
</dbReference>
<evidence type="ECO:0000256" key="8">
    <source>
        <dbReference type="ARBA" id="ARBA00025687"/>
    </source>
</evidence>
<evidence type="ECO:0000256" key="10">
    <source>
        <dbReference type="RuleBase" id="RU365082"/>
    </source>
</evidence>
<evidence type="ECO:0000256" key="1">
    <source>
        <dbReference type="ARBA" id="ARBA00004123"/>
    </source>
</evidence>
<evidence type="ECO:0000256" key="11">
    <source>
        <dbReference type="SAM" id="MobiDB-lite"/>
    </source>
</evidence>
<dbReference type="GO" id="GO:0070847">
    <property type="term" value="C:core mediator complex"/>
    <property type="evidence" value="ECO:0007669"/>
    <property type="project" value="TreeGrafter"/>
</dbReference>
<evidence type="ECO:0000313" key="13">
    <source>
        <dbReference type="EMBL" id="KKY18928.1"/>
    </source>
</evidence>
<comment type="caution">
    <text evidence="13">The sequence shown here is derived from an EMBL/GenBank/DDBJ whole genome shotgun (WGS) entry which is preliminary data.</text>
</comment>
<dbReference type="Pfam" id="PF26204">
    <property type="entry name" value="Med14_fung"/>
    <property type="match status" value="1"/>
</dbReference>
<gene>
    <name evidence="13" type="ORF">UCRPC4_g04688</name>
</gene>
<evidence type="ECO:0000256" key="9">
    <source>
        <dbReference type="ARBA" id="ARBA00032007"/>
    </source>
</evidence>
<evidence type="ECO:0000256" key="5">
    <source>
        <dbReference type="ARBA" id="ARBA00023159"/>
    </source>
</evidence>
<keyword evidence="5 10" id="KW-0010">Activator</keyword>
<evidence type="ECO:0000259" key="12">
    <source>
        <dbReference type="Pfam" id="PF08638"/>
    </source>
</evidence>